<feature type="signal peptide" evidence="1">
    <location>
        <begin position="1"/>
        <end position="21"/>
    </location>
</feature>
<evidence type="ECO:0000313" key="2">
    <source>
        <dbReference type="EMBL" id="SPE24142.1"/>
    </source>
</evidence>
<sequence>MTTPRIVACFGLLALSPLTQAQTSPTSYSITEKGNSADAVTTVYRSGSKALAIVNEPAQGSTPATRIYSLYDIAAGINYTWSPDTNPIPCSSGTFSGDWGDPFAMTAELTKDIASGDVKPAGTETINGIPTLIYAGSNAQASEKIWFDQKDGLVMRAQVTGAGAPLMTLVDITKVSLAPPDPSLFVLPPGCANQKPPRTPAQLMTDETGDDAANFVNGSYGPGSQTSCNVVLRVVQAKTMTPISNIQVAIDTTYNQDNPPHYESGVHNDGTETFSGGGIHEITDQVHNGVVSLGNLPSYFMLDVNLIRPNHGSGAGLVYRQCFAPTTVLLYVVKDYGQPDESVDVLWVKAGRYAVLPAH</sequence>
<evidence type="ECO:0000313" key="3">
    <source>
        <dbReference type="Proteomes" id="UP000239735"/>
    </source>
</evidence>
<evidence type="ECO:0008006" key="4">
    <source>
        <dbReference type="Google" id="ProtNLM"/>
    </source>
</evidence>
<evidence type="ECO:0000256" key="1">
    <source>
        <dbReference type="SAM" id="SignalP"/>
    </source>
</evidence>
<name>A0A2N9LLP3_9BACT</name>
<proteinExistence type="predicted"/>
<gene>
    <name evidence="2" type="ORF">SBA5_430021</name>
</gene>
<dbReference type="AlphaFoldDB" id="A0A2N9LLP3"/>
<organism evidence="2 3">
    <name type="scientific">Candidatus Sulfuritelmatomonas gaucii</name>
    <dbReference type="NCBI Taxonomy" id="2043161"/>
    <lineage>
        <taxon>Bacteria</taxon>
        <taxon>Pseudomonadati</taxon>
        <taxon>Acidobacteriota</taxon>
        <taxon>Terriglobia</taxon>
        <taxon>Terriglobales</taxon>
        <taxon>Acidobacteriaceae</taxon>
        <taxon>Candidatus Sulfuritelmatomonas</taxon>
    </lineage>
</organism>
<keyword evidence="1" id="KW-0732">Signal</keyword>
<dbReference type="Proteomes" id="UP000239735">
    <property type="component" value="Unassembled WGS sequence"/>
</dbReference>
<dbReference type="EMBL" id="OKRB01000101">
    <property type="protein sequence ID" value="SPE24142.1"/>
    <property type="molecule type" value="Genomic_DNA"/>
</dbReference>
<accession>A0A2N9LLP3</accession>
<reference evidence="3" key="1">
    <citation type="submission" date="2018-02" db="EMBL/GenBank/DDBJ databases">
        <authorList>
            <person name="Hausmann B."/>
        </authorList>
    </citation>
    <scope>NUCLEOTIDE SEQUENCE [LARGE SCALE GENOMIC DNA]</scope>
    <source>
        <strain evidence="3">Peat soil MAG SbA5</strain>
    </source>
</reference>
<protein>
    <recommendedName>
        <fullName evidence="4">Lipoprotein</fullName>
    </recommendedName>
</protein>
<feature type="chain" id="PRO_5014822008" description="Lipoprotein" evidence="1">
    <location>
        <begin position="22"/>
        <end position="359"/>
    </location>
</feature>
<dbReference type="OrthoDB" id="9832246at2"/>